<reference evidence="2 3" key="1">
    <citation type="submission" date="2018-08" db="EMBL/GenBank/DDBJ databases">
        <title>A genome reference for cultivated species of the human gut microbiota.</title>
        <authorList>
            <person name="Zou Y."/>
            <person name="Xue W."/>
            <person name="Luo G."/>
        </authorList>
    </citation>
    <scope>NUCLEOTIDE SEQUENCE [LARGE SCALE GENOMIC DNA]</scope>
    <source>
        <strain evidence="2 3">AF31-17AC</strain>
    </source>
</reference>
<protein>
    <submittedName>
        <fullName evidence="2">Uncharacterized protein</fullName>
    </submittedName>
</protein>
<feature type="signal peptide" evidence="1">
    <location>
        <begin position="1"/>
        <end position="26"/>
    </location>
</feature>
<proteinExistence type="predicted"/>
<feature type="chain" id="PRO_5019417234" evidence="1">
    <location>
        <begin position="27"/>
        <end position="397"/>
    </location>
</feature>
<evidence type="ECO:0000313" key="2">
    <source>
        <dbReference type="EMBL" id="RHN03989.1"/>
    </source>
</evidence>
<evidence type="ECO:0000313" key="3">
    <source>
        <dbReference type="Proteomes" id="UP000283700"/>
    </source>
</evidence>
<comment type="caution">
    <text evidence="2">The sequence shown here is derived from an EMBL/GenBank/DDBJ whole genome shotgun (WGS) entry which is preliminary data.</text>
</comment>
<name>A0A415TP58_9FIRM</name>
<accession>A0A415TP58</accession>
<dbReference type="RefSeq" id="WP_118486732.1">
    <property type="nucleotide sequence ID" value="NZ_QRQO01000122.1"/>
</dbReference>
<gene>
    <name evidence="2" type="ORF">DWZ29_17550</name>
</gene>
<keyword evidence="1" id="KW-0732">Signal</keyword>
<dbReference type="AlphaFoldDB" id="A0A415TP58"/>
<evidence type="ECO:0000256" key="1">
    <source>
        <dbReference type="SAM" id="SignalP"/>
    </source>
</evidence>
<sequence>MKKSNFILAALAFGAIIAFNPMVTHAAECQHIHTKTVTVGSAGYNDTYHWTAGSEKICKDCGKHLSALGGAIATHSITSSFAKAPTCLSDGYEEYGCDDCEYHVRKIVGKATHDISDCDVLFQNGSVIVRDSLADENVPKANYNVRYDGNEFTITGINGFTGTLKAKCSHENTNVKYFGQPGYNSTQHWGANKGKVCADCGEMLSVVGGAMLPHELKTVQRIAPTCIHNGKEVKSCSCGYKITSNLPATHNISNCKAILNKNNTIKVADGSTIVNATYYSVSKAKGVATITGKNGYKGTLKCKIAMTPIFTNVKVKKASANTKVKITWRNLVQSGYRVAYKADNVSNYKIVTVKNNFYTFSVNMKAKKVKVKVRGFQTVNGKKIFSSWNNLKTIRLK</sequence>
<dbReference type="EMBL" id="QRQO01000122">
    <property type="protein sequence ID" value="RHN03989.1"/>
    <property type="molecule type" value="Genomic_DNA"/>
</dbReference>
<organism evidence="2 3">
    <name type="scientific">Anaerobutyricum hallii</name>
    <dbReference type="NCBI Taxonomy" id="39488"/>
    <lineage>
        <taxon>Bacteria</taxon>
        <taxon>Bacillati</taxon>
        <taxon>Bacillota</taxon>
        <taxon>Clostridia</taxon>
        <taxon>Lachnospirales</taxon>
        <taxon>Lachnospiraceae</taxon>
        <taxon>Anaerobutyricum</taxon>
    </lineage>
</organism>
<dbReference type="Proteomes" id="UP000283700">
    <property type="component" value="Unassembled WGS sequence"/>
</dbReference>